<dbReference type="GO" id="GO:0003723">
    <property type="term" value="F:RNA binding"/>
    <property type="evidence" value="ECO:0007669"/>
    <property type="project" value="UniProtKB-UniRule"/>
</dbReference>
<dbReference type="InterPro" id="IPR001737">
    <property type="entry name" value="KsgA/Erm"/>
</dbReference>
<feature type="binding site" evidence="6 7">
    <location>
        <position position="58"/>
    </location>
    <ligand>
        <name>S-adenosyl-L-methionine</name>
        <dbReference type="ChEBI" id="CHEBI:59789"/>
    </ligand>
</feature>
<feature type="binding site" evidence="6 7">
    <location>
        <position position="101"/>
    </location>
    <ligand>
        <name>S-adenosyl-L-methionine</name>
        <dbReference type="ChEBI" id="CHEBI:59789"/>
    </ligand>
</feature>
<feature type="binding site" evidence="6 7">
    <location>
        <position position="10"/>
    </location>
    <ligand>
        <name>S-adenosyl-L-methionine</name>
        <dbReference type="ChEBI" id="CHEBI:59789"/>
    </ligand>
</feature>
<comment type="caution">
    <text evidence="6 7">Lacks conserved residue(s) required for the propagation of feature annotation.</text>
</comment>
<dbReference type="NCBIfam" id="TIGR00755">
    <property type="entry name" value="ksgA"/>
    <property type="match status" value="1"/>
</dbReference>
<keyword evidence="5 6" id="KW-0694">RNA-binding</keyword>
<dbReference type="InterPro" id="IPR029063">
    <property type="entry name" value="SAM-dependent_MTases_sf"/>
</dbReference>
<dbReference type="SUPFAM" id="SSF53335">
    <property type="entry name" value="S-adenosyl-L-methionine-dependent methyltransferases"/>
    <property type="match status" value="1"/>
</dbReference>
<keyword evidence="3 6" id="KW-0808">Transferase</keyword>
<comment type="similarity">
    <text evidence="6">Belongs to the class I-like SAM-binding methyltransferase superfamily. rRNA adenine N(6)-methyltransferase family. RsmA subfamily.</text>
</comment>
<evidence type="ECO:0000256" key="2">
    <source>
        <dbReference type="ARBA" id="ARBA00022603"/>
    </source>
</evidence>
<evidence type="ECO:0000256" key="3">
    <source>
        <dbReference type="ARBA" id="ARBA00022679"/>
    </source>
</evidence>
<feature type="binding site" evidence="6 7">
    <location>
        <position position="12"/>
    </location>
    <ligand>
        <name>S-adenosyl-L-methionine</name>
        <dbReference type="ChEBI" id="CHEBI:59789"/>
    </ligand>
</feature>
<comment type="caution">
    <text evidence="10">The sequence shown here is derived from an EMBL/GenBank/DDBJ whole genome shotgun (WGS) entry which is preliminary data.</text>
</comment>
<dbReference type="HAMAP" id="MF_00607">
    <property type="entry name" value="16SrRNA_methyltr_A"/>
    <property type="match status" value="1"/>
</dbReference>
<keyword evidence="2 6" id="KW-0489">Methyltransferase</keyword>
<proteinExistence type="inferred from homology"/>
<keyword evidence="1 6" id="KW-0698">rRNA processing</keyword>
<dbReference type="PROSITE" id="PS51689">
    <property type="entry name" value="SAM_RNA_A_N6_MT"/>
    <property type="match status" value="1"/>
</dbReference>
<reference evidence="10" key="1">
    <citation type="journal article" date="2020" name="mSystems">
        <title>Genome- and Community-Level Interaction Insights into Carbon Utilization and Element Cycling Functions of Hydrothermarchaeota in Hydrothermal Sediment.</title>
        <authorList>
            <person name="Zhou Z."/>
            <person name="Liu Y."/>
            <person name="Xu W."/>
            <person name="Pan J."/>
            <person name="Luo Z.H."/>
            <person name="Li M."/>
        </authorList>
    </citation>
    <scope>NUCLEOTIDE SEQUENCE [LARGE SCALE GENOMIC DNA]</scope>
    <source>
        <strain evidence="10">SpSt-62</strain>
        <strain evidence="9">SpSt-97</strain>
    </source>
</reference>
<comment type="subcellular location">
    <subcellularLocation>
        <location evidence="6">Cytoplasm</location>
    </subcellularLocation>
</comment>
<dbReference type="PANTHER" id="PTHR11727">
    <property type="entry name" value="DIMETHYLADENOSINE TRANSFERASE"/>
    <property type="match status" value="1"/>
</dbReference>
<evidence type="ECO:0000256" key="6">
    <source>
        <dbReference type="HAMAP-Rule" id="MF_00607"/>
    </source>
</evidence>
<gene>
    <name evidence="6 10" type="primary">rsmA</name>
    <name evidence="6" type="synonym">ksgA</name>
    <name evidence="10" type="ORF">ENT89_03235</name>
    <name evidence="9" type="ORF">ENX77_01835</name>
</gene>
<dbReference type="Gene3D" id="3.40.50.150">
    <property type="entry name" value="Vaccinia Virus protein VP39"/>
    <property type="match status" value="1"/>
</dbReference>
<sequence>MKLLKRLGQHILISKPILKKIINYAEISDKDTVLEVGCGTGNLTEMLLKKARKVIGIEKDGRFIDLLEKKFKKEIKESRLELIEANALKIEWPSFDKFVSNIPYKISSPLTFKLFKHDYKLAVIMYQKEFAERLTASCGSKKYGKLSVIAKIYCKAEILDIVPPEAFRPKPKVYSAIVRIIPKPEIDVRNKKLFEDFVRFVFTKRRKKFGKIAQEYGIMVPDDLKDKRPEEIPPEVFAKIVDDISSV</sequence>
<dbReference type="EC" id="2.1.1.-" evidence="6"/>
<evidence type="ECO:0000256" key="7">
    <source>
        <dbReference type="PROSITE-ProRule" id="PRU01026"/>
    </source>
</evidence>
<evidence type="ECO:0000256" key="1">
    <source>
        <dbReference type="ARBA" id="ARBA00022552"/>
    </source>
</evidence>
<dbReference type="GO" id="GO:0005737">
    <property type="term" value="C:cytoplasm"/>
    <property type="evidence" value="ECO:0007669"/>
    <property type="project" value="UniProtKB-SubCell"/>
</dbReference>
<dbReference type="SMART" id="SM00650">
    <property type="entry name" value="rADc"/>
    <property type="match status" value="1"/>
</dbReference>
<keyword evidence="6" id="KW-0963">Cytoplasm</keyword>
<dbReference type="AlphaFoldDB" id="A0A7C4W3Y1"/>
<evidence type="ECO:0000256" key="4">
    <source>
        <dbReference type="ARBA" id="ARBA00022691"/>
    </source>
</evidence>
<protein>
    <recommendedName>
        <fullName evidence="6">Probable ribosomal RNA small subunit methyltransferase A</fullName>
        <ecNumber evidence="6">2.1.1.-</ecNumber>
    </recommendedName>
    <alternativeName>
        <fullName evidence="6">16S rRNA dimethyladenosine transferase</fullName>
    </alternativeName>
    <alternativeName>
        <fullName evidence="6">16S rRNA dimethylase</fullName>
    </alternativeName>
    <alternativeName>
        <fullName evidence="6">S-adenosylmethionine-6-N',N'-adenosyl(rRNA) dimethyltransferase</fullName>
    </alternativeName>
</protein>
<name>A0A7C4W3Y1_9EURY</name>
<dbReference type="CDD" id="cd02440">
    <property type="entry name" value="AdoMet_MTases"/>
    <property type="match status" value="1"/>
</dbReference>
<dbReference type="EMBL" id="DTAK01000017">
    <property type="protein sequence ID" value="HGU59197.1"/>
    <property type="molecule type" value="Genomic_DNA"/>
</dbReference>
<organism evidence="10">
    <name type="scientific">Geoglobus ahangari</name>
    <dbReference type="NCBI Taxonomy" id="113653"/>
    <lineage>
        <taxon>Archaea</taxon>
        <taxon>Methanobacteriati</taxon>
        <taxon>Methanobacteriota</taxon>
        <taxon>Archaeoglobi</taxon>
        <taxon>Archaeoglobales</taxon>
        <taxon>Archaeoglobaceae</taxon>
        <taxon>Geoglobus</taxon>
    </lineage>
</organism>
<evidence type="ECO:0000313" key="9">
    <source>
        <dbReference type="EMBL" id="HGE65858.1"/>
    </source>
</evidence>
<comment type="function">
    <text evidence="6">Specifically dimethylates two adjacent adenosines in the loop of a conserved hairpin near the 3'-end of 16S rRNA in the 30S particle. May play a critical role in biogenesis of 30S subunits.</text>
</comment>
<evidence type="ECO:0000256" key="5">
    <source>
        <dbReference type="ARBA" id="ARBA00022884"/>
    </source>
</evidence>
<dbReference type="GO" id="GO:0000179">
    <property type="term" value="F:rRNA (adenine-N6,N6-)-dimethyltransferase activity"/>
    <property type="evidence" value="ECO:0007669"/>
    <property type="project" value="UniProtKB-UniRule"/>
</dbReference>
<dbReference type="InterPro" id="IPR011530">
    <property type="entry name" value="rRNA_adenine_dimethylase"/>
</dbReference>
<feature type="domain" description="Ribosomal RNA adenine methylase transferase N-terminal" evidence="8">
    <location>
        <begin position="17"/>
        <end position="184"/>
    </location>
</feature>
<feature type="binding site" evidence="6 7">
    <location>
        <position position="37"/>
    </location>
    <ligand>
        <name>S-adenosyl-L-methionine</name>
        <dbReference type="ChEBI" id="CHEBI:59789"/>
    </ligand>
</feature>
<dbReference type="InterPro" id="IPR020596">
    <property type="entry name" value="rRNA_Ade_Mease_Trfase_CS"/>
</dbReference>
<dbReference type="InterPro" id="IPR020598">
    <property type="entry name" value="rRNA_Ade_methylase_Trfase_N"/>
</dbReference>
<accession>A0A7C4W3Y1</accession>
<dbReference type="PROSITE" id="PS01131">
    <property type="entry name" value="RRNA_A_DIMETH"/>
    <property type="match status" value="1"/>
</dbReference>
<keyword evidence="4 6" id="KW-0949">S-adenosyl-L-methionine</keyword>
<dbReference type="Pfam" id="PF00398">
    <property type="entry name" value="RrnaAD"/>
    <property type="match status" value="1"/>
</dbReference>
<dbReference type="PANTHER" id="PTHR11727:SF7">
    <property type="entry name" value="DIMETHYLADENOSINE TRANSFERASE-RELATED"/>
    <property type="match status" value="1"/>
</dbReference>
<evidence type="ECO:0000259" key="8">
    <source>
        <dbReference type="SMART" id="SM00650"/>
    </source>
</evidence>
<dbReference type="EMBL" id="DTPI01000008">
    <property type="protein sequence ID" value="HGE65858.1"/>
    <property type="molecule type" value="Genomic_DNA"/>
</dbReference>
<evidence type="ECO:0000313" key="10">
    <source>
        <dbReference type="EMBL" id="HGU59197.1"/>
    </source>
</evidence>